<evidence type="ECO:0000256" key="1">
    <source>
        <dbReference type="SAM" id="SignalP"/>
    </source>
</evidence>
<keyword evidence="1" id="KW-0732">Signal</keyword>
<dbReference type="RefSeq" id="XP_041196090.1">
    <property type="nucleotide sequence ID" value="XM_041334956.1"/>
</dbReference>
<organism evidence="2 3">
    <name type="scientific">Suillus subaureus</name>
    <dbReference type="NCBI Taxonomy" id="48587"/>
    <lineage>
        <taxon>Eukaryota</taxon>
        <taxon>Fungi</taxon>
        <taxon>Dikarya</taxon>
        <taxon>Basidiomycota</taxon>
        <taxon>Agaricomycotina</taxon>
        <taxon>Agaricomycetes</taxon>
        <taxon>Agaricomycetidae</taxon>
        <taxon>Boletales</taxon>
        <taxon>Suillineae</taxon>
        <taxon>Suillaceae</taxon>
        <taxon>Suillus</taxon>
    </lineage>
</organism>
<gene>
    <name evidence="2" type="ORF">BJ212DRAFT_1336954</name>
</gene>
<evidence type="ECO:0000313" key="3">
    <source>
        <dbReference type="Proteomes" id="UP000807769"/>
    </source>
</evidence>
<name>A0A9P7JGJ2_9AGAM</name>
<sequence length="75" mass="8587">MVFILHPYNLRTLISLLWLALSTSISSAVVRIPFSDDADSLSHHYYLILIGSRTILSRLQLHQSSCNIGRTRKIY</sequence>
<evidence type="ECO:0000313" key="2">
    <source>
        <dbReference type="EMBL" id="KAG1821023.1"/>
    </source>
</evidence>
<comment type="caution">
    <text evidence="2">The sequence shown here is derived from an EMBL/GenBank/DDBJ whole genome shotgun (WGS) entry which is preliminary data.</text>
</comment>
<dbReference type="EMBL" id="JABBWG010000007">
    <property type="protein sequence ID" value="KAG1821023.1"/>
    <property type="molecule type" value="Genomic_DNA"/>
</dbReference>
<dbReference type="AlphaFoldDB" id="A0A9P7JGJ2"/>
<accession>A0A9P7JGJ2</accession>
<proteinExistence type="predicted"/>
<dbReference type="Proteomes" id="UP000807769">
    <property type="component" value="Unassembled WGS sequence"/>
</dbReference>
<evidence type="ECO:0008006" key="4">
    <source>
        <dbReference type="Google" id="ProtNLM"/>
    </source>
</evidence>
<dbReference type="GeneID" id="64628973"/>
<feature type="chain" id="PRO_5040463560" description="Secreted protein" evidence="1">
    <location>
        <begin position="29"/>
        <end position="75"/>
    </location>
</feature>
<reference evidence="2" key="1">
    <citation type="journal article" date="2020" name="New Phytol.">
        <title>Comparative genomics reveals dynamic genome evolution in host specialist ectomycorrhizal fungi.</title>
        <authorList>
            <person name="Lofgren L.A."/>
            <person name="Nguyen N.H."/>
            <person name="Vilgalys R."/>
            <person name="Ruytinx J."/>
            <person name="Liao H.L."/>
            <person name="Branco S."/>
            <person name="Kuo A."/>
            <person name="LaButti K."/>
            <person name="Lipzen A."/>
            <person name="Andreopoulos W."/>
            <person name="Pangilinan J."/>
            <person name="Riley R."/>
            <person name="Hundley H."/>
            <person name="Na H."/>
            <person name="Barry K."/>
            <person name="Grigoriev I.V."/>
            <person name="Stajich J.E."/>
            <person name="Kennedy P.G."/>
        </authorList>
    </citation>
    <scope>NUCLEOTIDE SEQUENCE</scope>
    <source>
        <strain evidence="2">MN1</strain>
    </source>
</reference>
<feature type="signal peptide" evidence="1">
    <location>
        <begin position="1"/>
        <end position="28"/>
    </location>
</feature>
<protein>
    <recommendedName>
        <fullName evidence="4">Secreted protein</fullName>
    </recommendedName>
</protein>
<keyword evidence="3" id="KW-1185">Reference proteome</keyword>